<accession>A0A2H5BH36</accession>
<gene>
    <name evidence="2" type="ORF">THALASSA_91</name>
</gene>
<proteinExistence type="predicted"/>
<evidence type="ECO:0000256" key="1">
    <source>
        <dbReference type="SAM" id="MobiDB-lite"/>
    </source>
</evidence>
<name>A0A2H5BH36_9CAUD</name>
<dbReference type="Pfam" id="PF22887">
    <property type="entry name" value="DUF7022"/>
    <property type="match status" value="1"/>
</dbReference>
<keyword evidence="3" id="KW-1185">Reference proteome</keyword>
<dbReference type="EMBL" id="MG649967">
    <property type="protein sequence ID" value="AUG85293.1"/>
    <property type="molecule type" value="Genomic_DNA"/>
</dbReference>
<feature type="compositionally biased region" description="Basic residues" evidence="1">
    <location>
        <begin position="18"/>
        <end position="28"/>
    </location>
</feature>
<dbReference type="InterPro" id="IPR054287">
    <property type="entry name" value="DUF7022"/>
</dbReference>
<protein>
    <submittedName>
        <fullName evidence="2">Uncharacterized protein</fullName>
    </submittedName>
</protein>
<reference evidence="3" key="1">
    <citation type="submission" date="2017-12" db="EMBL/GenBank/DDBJ databases">
        <authorList>
            <person name="Page C.L."/>
            <person name="McFadden E.F."/>
            <person name="Syed A.X."/>
            <person name="Lafty E.M."/>
            <person name="Hyatt D.A."/>
            <person name="Farronato D.M."/>
            <person name="Dong S.Z."/>
            <person name="Apostolopoulos E.L."/>
            <person name="Broussard G.W."/>
        </authorList>
    </citation>
    <scope>NUCLEOTIDE SEQUENCE [LARGE SCALE GENOMIC DNA]</scope>
</reference>
<organism evidence="2 3">
    <name type="scientific">Vibrio phage Thalassa</name>
    <dbReference type="NCBI Taxonomy" id="2570301"/>
    <lineage>
        <taxon>Viruses</taxon>
        <taxon>Duplodnaviria</taxon>
        <taxon>Heunggongvirae</taxon>
        <taxon>Uroviricota</taxon>
        <taxon>Caudoviricetes</taxon>
        <taxon>Demerecviridae</taxon>
        <taxon>Ermolyevavirinae</taxon>
        <taxon>Thalassavirus</taxon>
        <taxon>Thalassavirus thalassa</taxon>
    </lineage>
</organism>
<evidence type="ECO:0000313" key="2">
    <source>
        <dbReference type="EMBL" id="AUG85293.1"/>
    </source>
</evidence>
<feature type="region of interest" description="Disordered" evidence="1">
    <location>
        <begin position="1"/>
        <end position="45"/>
    </location>
</feature>
<dbReference type="Proteomes" id="UP000240962">
    <property type="component" value="Segment"/>
</dbReference>
<sequence>MAKKPAKTVNTATTERNKARRLARHVKAHPKDAQSAARVGKPRSVRKAPFVKGSFRKVNKAYRDEAGHVLEAPAFRPIVKKA</sequence>
<evidence type="ECO:0000313" key="3">
    <source>
        <dbReference type="Proteomes" id="UP000240962"/>
    </source>
</evidence>